<accession>A0AAV7SMI1</accession>
<dbReference type="Gene3D" id="1.20.5.340">
    <property type="match status" value="1"/>
</dbReference>
<dbReference type="EMBL" id="JANPWB010000008">
    <property type="protein sequence ID" value="KAJ1165319.1"/>
    <property type="molecule type" value="Genomic_DNA"/>
</dbReference>
<organism evidence="1 2">
    <name type="scientific">Pleurodeles waltl</name>
    <name type="common">Iberian ribbed newt</name>
    <dbReference type="NCBI Taxonomy" id="8319"/>
    <lineage>
        <taxon>Eukaryota</taxon>
        <taxon>Metazoa</taxon>
        <taxon>Chordata</taxon>
        <taxon>Craniata</taxon>
        <taxon>Vertebrata</taxon>
        <taxon>Euteleostomi</taxon>
        <taxon>Amphibia</taxon>
        <taxon>Batrachia</taxon>
        <taxon>Caudata</taxon>
        <taxon>Salamandroidea</taxon>
        <taxon>Salamandridae</taxon>
        <taxon>Pleurodelinae</taxon>
        <taxon>Pleurodeles</taxon>
    </lineage>
</organism>
<evidence type="ECO:0000313" key="1">
    <source>
        <dbReference type="EMBL" id="KAJ1165319.1"/>
    </source>
</evidence>
<keyword evidence="2" id="KW-1185">Reference proteome</keyword>
<reference evidence="1" key="1">
    <citation type="journal article" date="2022" name="bioRxiv">
        <title>Sequencing and chromosome-scale assembly of the giantPleurodeles waltlgenome.</title>
        <authorList>
            <person name="Brown T."/>
            <person name="Elewa A."/>
            <person name="Iarovenko S."/>
            <person name="Subramanian E."/>
            <person name="Araus A.J."/>
            <person name="Petzold A."/>
            <person name="Susuki M."/>
            <person name="Suzuki K.-i.T."/>
            <person name="Hayashi T."/>
            <person name="Toyoda A."/>
            <person name="Oliveira C."/>
            <person name="Osipova E."/>
            <person name="Leigh N.D."/>
            <person name="Simon A."/>
            <person name="Yun M.H."/>
        </authorList>
    </citation>
    <scope>NUCLEOTIDE SEQUENCE</scope>
    <source>
        <strain evidence="1">20211129_DDA</strain>
        <tissue evidence="1">Liver</tissue>
    </source>
</reference>
<evidence type="ECO:0000313" key="2">
    <source>
        <dbReference type="Proteomes" id="UP001066276"/>
    </source>
</evidence>
<comment type="caution">
    <text evidence="1">The sequence shown here is derived from an EMBL/GenBank/DDBJ whole genome shotgun (WGS) entry which is preliminary data.</text>
</comment>
<sequence>MDRCFTGKYYGVYTTPVAASLRLVGLEVSGDVAGAPLSVGEPSQAELLAAIQGSQVALEGKILTVAMEVNLLRADLWKVLDKVKVAEGSIAELQSEVGTLRSQMAQAASVVGQLEARLEDDTRDLRGQPG</sequence>
<name>A0AAV7SMI1_PLEWA</name>
<proteinExistence type="predicted"/>
<dbReference type="Proteomes" id="UP001066276">
    <property type="component" value="Chromosome 4_2"/>
</dbReference>
<protein>
    <submittedName>
        <fullName evidence="1">Uncharacterized protein</fullName>
    </submittedName>
</protein>
<dbReference type="AlphaFoldDB" id="A0AAV7SMI1"/>
<gene>
    <name evidence="1" type="ORF">NDU88_005747</name>
</gene>